<evidence type="ECO:0000313" key="1">
    <source>
        <dbReference type="EMBL" id="KAG5551649.1"/>
    </source>
</evidence>
<dbReference type="EMBL" id="JACTNZ010000004">
    <property type="protein sequence ID" value="KAG5551649.1"/>
    <property type="molecule type" value="Genomic_DNA"/>
</dbReference>
<reference evidence="1" key="1">
    <citation type="submission" date="2020-08" db="EMBL/GenBank/DDBJ databases">
        <title>Plant Genome Project.</title>
        <authorList>
            <person name="Zhang R.-G."/>
        </authorList>
    </citation>
    <scope>NUCLEOTIDE SEQUENCE</scope>
    <source>
        <strain evidence="1">WSP0</strain>
        <tissue evidence="1">Leaf</tissue>
    </source>
</reference>
<evidence type="ECO:0000313" key="2">
    <source>
        <dbReference type="Proteomes" id="UP000823749"/>
    </source>
</evidence>
<dbReference type="AlphaFoldDB" id="A0AAV6KH53"/>
<comment type="caution">
    <text evidence="1">The sequence shown here is derived from an EMBL/GenBank/DDBJ whole genome shotgun (WGS) entry which is preliminary data.</text>
</comment>
<dbReference type="Proteomes" id="UP000823749">
    <property type="component" value="Chromosome 4"/>
</dbReference>
<organism evidence="1 2">
    <name type="scientific">Rhododendron griersonianum</name>
    <dbReference type="NCBI Taxonomy" id="479676"/>
    <lineage>
        <taxon>Eukaryota</taxon>
        <taxon>Viridiplantae</taxon>
        <taxon>Streptophyta</taxon>
        <taxon>Embryophyta</taxon>
        <taxon>Tracheophyta</taxon>
        <taxon>Spermatophyta</taxon>
        <taxon>Magnoliopsida</taxon>
        <taxon>eudicotyledons</taxon>
        <taxon>Gunneridae</taxon>
        <taxon>Pentapetalae</taxon>
        <taxon>asterids</taxon>
        <taxon>Ericales</taxon>
        <taxon>Ericaceae</taxon>
        <taxon>Ericoideae</taxon>
        <taxon>Rhodoreae</taxon>
        <taxon>Rhododendron</taxon>
    </lineage>
</organism>
<dbReference type="PANTHER" id="PTHR46667:SF1">
    <property type="entry name" value="OS09G0482740 PROTEIN"/>
    <property type="match status" value="1"/>
</dbReference>
<proteinExistence type="predicted"/>
<name>A0AAV6KH53_9ERIC</name>
<gene>
    <name evidence="1" type="ORF">RHGRI_009916</name>
</gene>
<dbReference type="PANTHER" id="PTHR46667">
    <property type="entry name" value="OS05G0182700 PROTEIN"/>
    <property type="match status" value="1"/>
</dbReference>
<sequence length="122" mass="13471">MLSGLEGKIELLDSKQDMTNAGLWYLCQFAGGAKDEMNNKLFQDVGAKLTDSSMKYEEQSLKGLQFLTESNEPNAIEKSTINSQKIDVSDIPAKSVSTTKTRIHRSYPVGISWTRDILGPGL</sequence>
<keyword evidence="2" id="KW-1185">Reference proteome</keyword>
<accession>A0AAV6KH53</accession>
<protein>
    <submittedName>
        <fullName evidence="1">Uncharacterized protein</fullName>
    </submittedName>
</protein>